<gene>
    <name evidence="1" type="ORF">CFOL_v3_16628</name>
</gene>
<evidence type="ECO:0008006" key="3">
    <source>
        <dbReference type="Google" id="ProtNLM"/>
    </source>
</evidence>
<name>A0A1Q3BZ27_CEPFO</name>
<proteinExistence type="predicted"/>
<dbReference type="PROSITE" id="PS51257">
    <property type="entry name" value="PROKAR_LIPOPROTEIN"/>
    <property type="match status" value="1"/>
</dbReference>
<dbReference type="InParanoid" id="A0A1Q3BZ27"/>
<accession>A0A1Q3BZ27</accession>
<comment type="caution">
    <text evidence="1">The sequence shown here is derived from an EMBL/GenBank/DDBJ whole genome shotgun (WGS) entry which is preliminary data.</text>
</comment>
<dbReference type="EMBL" id="BDDD01001077">
    <property type="protein sequence ID" value="GAV73141.1"/>
    <property type="molecule type" value="Genomic_DNA"/>
</dbReference>
<keyword evidence="2" id="KW-1185">Reference proteome</keyword>
<evidence type="ECO:0000313" key="1">
    <source>
        <dbReference type="EMBL" id="GAV73141.1"/>
    </source>
</evidence>
<organism evidence="1 2">
    <name type="scientific">Cephalotus follicularis</name>
    <name type="common">Albany pitcher plant</name>
    <dbReference type="NCBI Taxonomy" id="3775"/>
    <lineage>
        <taxon>Eukaryota</taxon>
        <taxon>Viridiplantae</taxon>
        <taxon>Streptophyta</taxon>
        <taxon>Embryophyta</taxon>
        <taxon>Tracheophyta</taxon>
        <taxon>Spermatophyta</taxon>
        <taxon>Magnoliopsida</taxon>
        <taxon>eudicotyledons</taxon>
        <taxon>Gunneridae</taxon>
        <taxon>Pentapetalae</taxon>
        <taxon>rosids</taxon>
        <taxon>fabids</taxon>
        <taxon>Oxalidales</taxon>
        <taxon>Cephalotaceae</taxon>
        <taxon>Cephalotus</taxon>
    </lineage>
</organism>
<protein>
    <recommendedName>
        <fullName evidence="3">CCHC-type domain-containing protein</fullName>
    </recommendedName>
</protein>
<reference evidence="2" key="1">
    <citation type="submission" date="2016-04" db="EMBL/GenBank/DDBJ databases">
        <title>Cephalotus genome sequencing.</title>
        <authorList>
            <person name="Fukushima K."/>
            <person name="Hasebe M."/>
            <person name="Fang X."/>
        </authorList>
    </citation>
    <scope>NUCLEOTIDE SEQUENCE [LARGE SCALE GENOMIC DNA]</scope>
    <source>
        <strain evidence="2">cv. St1</strain>
    </source>
</reference>
<evidence type="ECO:0000313" key="2">
    <source>
        <dbReference type="Proteomes" id="UP000187406"/>
    </source>
</evidence>
<dbReference type="OrthoDB" id="1748081at2759"/>
<sequence>MPLWRQRVKLHGCSSWNICNFSLGCNPEHKSGHNVRPIKEPSCLNENIQPSPVGRLAGMPNMIRRRETGELASVIKRSSTVKCSNCGGFGHNKRICQRGLVVNKKRSTATIGCPSNEAGVRATTPVTKGEMKQMEKAKEQTAVVEQREAESNSITKMLLLCIHVGGGQYQVRKGKGFESGRASSKGQGVT</sequence>
<dbReference type="AlphaFoldDB" id="A0A1Q3BZ27"/>
<dbReference type="Proteomes" id="UP000187406">
    <property type="component" value="Unassembled WGS sequence"/>
</dbReference>